<sequence length="81" mass="9256">MQKIKNYVKREWKQIKKWLKDEKSVNGLGENGTLTAFVILAVVVTALIIWPYFDRGANNVGSRFENATKDGSQQNWSSIQP</sequence>
<gene>
    <name evidence="2" type="ORF">IMI45_20275</name>
</gene>
<organism evidence="2 3">
    <name type="scientific">Parageobacillus thermoglucosidasius</name>
    <name type="common">Geobacillus thermoglucosidasius</name>
    <dbReference type="NCBI Taxonomy" id="1426"/>
    <lineage>
        <taxon>Bacteria</taxon>
        <taxon>Bacillati</taxon>
        <taxon>Bacillota</taxon>
        <taxon>Bacilli</taxon>
        <taxon>Bacillales</taxon>
        <taxon>Anoxybacillaceae</taxon>
        <taxon>Parageobacillus</taxon>
    </lineage>
</organism>
<dbReference type="RefSeq" id="WP_248295965.1">
    <property type="nucleotide sequence ID" value="NZ_CP063416.1"/>
</dbReference>
<protein>
    <submittedName>
        <fullName evidence="2">Uncharacterized protein</fullName>
    </submittedName>
</protein>
<name>A0AB38R4M5_PARTM</name>
<accession>A0AB38R4M5</accession>
<dbReference type="AlphaFoldDB" id="A0AB38R4M5"/>
<evidence type="ECO:0000256" key="1">
    <source>
        <dbReference type="SAM" id="Phobius"/>
    </source>
</evidence>
<geneLocation type="plasmid" evidence="2 3">
    <name>unnamed2</name>
</geneLocation>
<dbReference type="EMBL" id="CP063416">
    <property type="protein sequence ID" value="UOE78375.1"/>
    <property type="molecule type" value="Genomic_DNA"/>
</dbReference>
<keyword evidence="1" id="KW-0812">Transmembrane</keyword>
<keyword evidence="2" id="KW-0614">Plasmid</keyword>
<proteinExistence type="predicted"/>
<evidence type="ECO:0000313" key="2">
    <source>
        <dbReference type="EMBL" id="UOE78375.1"/>
    </source>
</evidence>
<reference evidence="2" key="1">
    <citation type="submission" date="2020-10" db="EMBL/GenBank/DDBJ databases">
        <authorList>
            <person name="Delgado J.A."/>
            <person name="Gonzalez J.M."/>
        </authorList>
    </citation>
    <scope>NUCLEOTIDE SEQUENCE</scope>
    <source>
        <strain evidence="2">23.6</strain>
        <plasmid evidence="2">unnamed2</plasmid>
    </source>
</reference>
<keyword evidence="1" id="KW-1133">Transmembrane helix</keyword>
<keyword evidence="1" id="KW-0472">Membrane</keyword>
<evidence type="ECO:0000313" key="3">
    <source>
        <dbReference type="Proteomes" id="UP001058458"/>
    </source>
</evidence>
<feature type="transmembrane region" description="Helical" evidence="1">
    <location>
        <begin position="34"/>
        <end position="53"/>
    </location>
</feature>
<dbReference type="Proteomes" id="UP001058458">
    <property type="component" value="Plasmid unnamed2"/>
</dbReference>